<dbReference type="Proteomes" id="UP001141327">
    <property type="component" value="Unassembled WGS sequence"/>
</dbReference>
<accession>A0ABQ8UGY6</accession>
<feature type="region of interest" description="Disordered" evidence="1">
    <location>
        <begin position="46"/>
        <end position="104"/>
    </location>
</feature>
<evidence type="ECO:0000256" key="1">
    <source>
        <dbReference type="SAM" id="MobiDB-lite"/>
    </source>
</evidence>
<comment type="caution">
    <text evidence="2">The sequence shown here is derived from an EMBL/GenBank/DDBJ whole genome shotgun (WGS) entry which is preliminary data.</text>
</comment>
<name>A0ABQ8UGY6_9EUKA</name>
<evidence type="ECO:0000313" key="3">
    <source>
        <dbReference type="Proteomes" id="UP001141327"/>
    </source>
</evidence>
<gene>
    <name evidence="2" type="ORF">PAPYR_5714</name>
</gene>
<organism evidence="2 3">
    <name type="scientific">Paratrimastix pyriformis</name>
    <dbReference type="NCBI Taxonomy" id="342808"/>
    <lineage>
        <taxon>Eukaryota</taxon>
        <taxon>Metamonada</taxon>
        <taxon>Preaxostyla</taxon>
        <taxon>Paratrimastigidae</taxon>
        <taxon>Paratrimastix</taxon>
    </lineage>
</organism>
<protein>
    <submittedName>
        <fullName evidence="2">Uncharacterized protein</fullName>
    </submittedName>
</protein>
<proteinExistence type="predicted"/>
<reference evidence="2" key="1">
    <citation type="journal article" date="2022" name="bioRxiv">
        <title>Genomics of Preaxostyla Flagellates Illuminates Evolutionary Transitions and the Path Towards Mitochondrial Loss.</title>
        <authorList>
            <person name="Novak L.V.F."/>
            <person name="Treitli S.C."/>
            <person name="Pyrih J."/>
            <person name="Halakuc P."/>
            <person name="Pipaliya S.V."/>
            <person name="Vacek V."/>
            <person name="Brzon O."/>
            <person name="Soukal P."/>
            <person name="Eme L."/>
            <person name="Dacks J.B."/>
            <person name="Karnkowska A."/>
            <person name="Elias M."/>
            <person name="Hampl V."/>
        </authorList>
    </citation>
    <scope>NUCLEOTIDE SEQUENCE</scope>
    <source>
        <strain evidence="2">RCP-MX</strain>
    </source>
</reference>
<evidence type="ECO:0000313" key="2">
    <source>
        <dbReference type="EMBL" id="KAJ4458517.1"/>
    </source>
</evidence>
<keyword evidence="3" id="KW-1185">Reference proteome</keyword>
<dbReference type="EMBL" id="JAPMOS010000028">
    <property type="protein sequence ID" value="KAJ4458517.1"/>
    <property type="molecule type" value="Genomic_DNA"/>
</dbReference>
<sequence length="104" mass="10970">MKTTSPGFTKGIWSGVDPLKRKMATNAFKLIDESRQTSAAIRVTIRGTLPTHSRPASRGTVDSRDSLPVETASAGRSIAKGKGEREGHQQNRPPLTKGTGGAAA</sequence>